<keyword evidence="4" id="KW-0106">Calcium</keyword>
<dbReference type="SUPFAM" id="SSF103647">
    <property type="entry name" value="TSP type-3 repeat"/>
    <property type="match status" value="1"/>
</dbReference>
<dbReference type="SUPFAM" id="SSF103088">
    <property type="entry name" value="OmpA-like"/>
    <property type="match status" value="1"/>
</dbReference>
<evidence type="ECO:0000313" key="9">
    <source>
        <dbReference type="Proteomes" id="UP000184233"/>
    </source>
</evidence>
<reference evidence="8 9" key="1">
    <citation type="submission" date="2016-09" db="EMBL/GenBank/DDBJ databases">
        <title>Genome-resolved meta-omics ties microbial dynamics to process performance in biotechnology for thiocyanate degradation.</title>
        <authorList>
            <person name="Kantor R.S."/>
            <person name="Huddy R.J."/>
            <person name="Iyer R."/>
            <person name="Thomas B.C."/>
            <person name="Brown C.T."/>
            <person name="Anantharaman K."/>
            <person name="Tringe S."/>
            <person name="Hettich R.L."/>
            <person name="Harrison S.T."/>
            <person name="Banfield J.F."/>
        </authorList>
    </citation>
    <scope>NUCLEOTIDE SEQUENCE [LARGE SCALE GENOMIC DNA]</scope>
    <source>
        <strain evidence="8">59-99</strain>
    </source>
</reference>
<feature type="compositionally biased region" description="Pro residues" evidence="6">
    <location>
        <begin position="412"/>
        <end position="421"/>
    </location>
</feature>
<evidence type="ECO:0000259" key="7">
    <source>
        <dbReference type="PROSITE" id="PS51123"/>
    </source>
</evidence>
<dbReference type="Gene3D" id="3.30.1330.60">
    <property type="entry name" value="OmpA-like domain"/>
    <property type="match status" value="1"/>
</dbReference>
<comment type="caution">
    <text evidence="8">The sequence shown here is derived from an EMBL/GenBank/DDBJ whole genome shotgun (WGS) entry which is preliminary data.</text>
</comment>
<dbReference type="PROSITE" id="PS51123">
    <property type="entry name" value="OMPA_2"/>
    <property type="match status" value="1"/>
</dbReference>
<evidence type="ECO:0000256" key="1">
    <source>
        <dbReference type="ARBA" id="ARBA00004613"/>
    </source>
</evidence>
<sequence length="559" mass="61405">MSAHSQIRQHEFGIGLGGGVSKYYGEFTDDLFGAAGEASFTYTPWQYLTLGLNAHVNQLQWRVTRDRMARYPGYFGANARIGGLYPGTFATIEDRNQSRFSAYEFTAVVNILPYDRIVPFVGAGAGLATWSPTNAEEHTSLPNNAAGRYDRLTWTFPVLAGFQVFVTEDLSFFAKGAYRFTLTKYLDDVPFSDSYDNVGTLTGGLIFHFHGNDDPDGDGLSTAEEKALGTNPRMVDTDGDGLLDGEEVRVYRTNPLHKDTDDDGLTDGEEALIHHTNPRVADTDGDGLSDAVEVLNQRTNPLNVDTDGDRLFDGEEVMRHKTNPLRADTDYDGVEDADELSCRYQTNPLNPDTDGDGLIDSKDPEPALRCAGCGGGNAGTGPFPYATPPQKEAPPPPPPAPEPKPEPKPEPEPAAPPPAPAPKKRKAFTKDIRFKLNTDEFDFDQPETQKNLQELLAYMQENCDDLQVMLEGHASSDGPAKRNRELSDMRAKKVRQWLIEQGVMPTKIRGAVGYGSSVPRVKEPVGREAASMSREDLEAIRGQNRRIEVAILRDCANGL</sequence>
<dbReference type="STRING" id="1895771.BGO89_00430"/>
<dbReference type="PANTHER" id="PTHR37467:SF1">
    <property type="entry name" value="EXPORTED CALCIUM-BINDING GLYCOPROTEIN"/>
    <property type="match status" value="1"/>
</dbReference>
<dbReference type="InterPro" id="IPR053180">
    <property type="entry name" value="Ca-binding_acidic-repeat"/>
</dbReference>
<dbReference type="InterPro" id="IPR018247">
    <property type="entry name" value="EF_Hand_1_Ca_BS"/>
</dbReference>
<feature type="compositionally biased region" description="Pro residues" evidence="6">
    <location>
        <begin position="385"/>
        <end position="402"/>
    </location>
</feature>
<protein>
    <recommendedName>
        <fullName evidence="7">OmpA-like domain-containing protein</fullName>
    </recommendedName>
</protein>
<dbReference type="PANTHER" id="PTHR37467">
    <property type="entry name" value="EXPORTED CALCIUM-BINDING GLYCOPROTEIN-RELATED"/>
    <property type="match status" value="1"/>
</dbReference>
<dbReference type="Pfam" id="PF18884">
    <property type="entry name" value="TSP3_bac"/>
    <property type="match status" value="6"/>
</dbReference>
<dbReference type="Gene3D" id="4.10.1080.10">
    <property type="entry name" value="TSP type-3 repeat"/>
    <property type="match status" value="1"/>
</dbReference>
<dbReference type="SUPFAM" id="SSF56925">
    <property type="entry name" value="OMPA-like"/>
    <property type="match status" value="1"/>
</dbReference>
<evidence type="ECO:0000256" key="4">
    <source>
        <dbReference type="ARBA" id="ARBA00022837"/>
    </source>
</evidence>
<evidence type="ECO:0000256" key="3">
    <source>
        <dbReference type="ARBA" id="ARBA00022729"/>
    </source>
</evidence>
<comment type="subcellular location">
    <subcellularLocation>
        <location evidence="1">Secreted</location>
    </subcellularLocation>
</comment>
<name>A0A1M3L6B7_9BACT</name>
<evidence type="ECO:0000313" key="8">
    <source>
        <dbReference type="EMBL" id="OJX61100.1"/>
    </source>
</evidence>
<dbReference type="InterPro" id="IPR036737">
    <property type="entry name" value="OmpA-like_sf"/>
</dbReference>
<proteinExistence type="predicted"/>
<dbReference type="PROSITE" id="PS00018">
    <property type="entry name" value="EF_HAND_1"/>
    <property type="match status" value="1"/>
</dbReference>
<dbReference type="Proteomes" id="UP000184233">
    <property type="component" value="Unassembled WGS sequence"/>
</dbReference>
<dbReference type="InterPro" id="IPR028974">
    <property type="entry name" value="TSP_type-3_rpt"/>
</dbReference>
<dbReference type="EMBL" id="MKVH01000002">
    <property type="protein sequence ID" value="OJX61100.1"/>
    <property type="molecule type" value="Genomic_DNA"/>
</dbReference>
<keyword evidence="2" id="KW-0964">Secreted</keyword>
<feature type="region of interest" description="Disordered" evidence="6">
    <location>
        <begin position="343"/>
        <end position="425"/>
    </location>
</feature>
<feature type="domain" description="OmpA-like" evidence="7">
    <location>
        <begin position="421"/>
        <end position="555"/>
    </location>
</feature>
<evidence type="ECO:0000256" key="2">
    <source>
        <dbReference type="ARBA" id="ARBA00022525"/>
    </source>
</evidence>
<dbReference type="GO" id="GO:0005509">
    <property type="term" value="F:calcium ion binding"/>
    <property type="evidence" value="ECO:0007669"/>
    <property type="project" value="InterPro"/>
</dbReference>
<dbReference type="GO" id="GO:0016020">
    <property type="term" value="C:membrane"/>
    <property type="evidence" value="ECO:0007669"/>
    <property type="project" value="UniProtKB-UniRule"/>
</dbReference>
<accession>A0A1M3L6B7</accession>
<gene>
    <name evidence="8" type="ORF">BGO89_00430</name>
</gene>
<organism evidence="8 9">
    <name type="scientific">Candidatus Kapaibacterium thiocyanatum</name>
    <dbReference type="NCBI Taxonomy" id="1895771"/>
    <lineage>
        <taxon>Bacteria</taxon>
        <taxon>Pseudomonadati</taxon>
        <taxon>Candidatus Kapaibacteriota</taxon>
        <taxon>Candidatus Kapaibacteriia</taxon>
        <taxon>Candidatus Kapaibacteriales</taxon>
        <taxon>Candidatus Kapaibacteriaceae</taxon>
        <taxon>Candidatus Kapaibacterium</taxon>
    </lineage>
</organism>
<dbReference type="Gene3D" id="2.40.160.20">
    <property type="match status" value="1"/>
</dbReference>
<dbReference type="InterPro" id="IPR006665">
    <property type="entry name" value="OmpA-like"/>
</dbReference>
<dbReference type="InterPro" id="IPR011250">
    <property type="entry name" value="OMP/PagP_B-barrel"/>
</dbReference>
<dbReference type="Pfam" id="PF00691">
    <property type="entry name" value="OmpA"/>
    <property type="match status" value="1"/>
</dbReference>
<dbReference type="InterPro" id="IPR059100">
    <property type="entry name" value="TSP3_bac"/>
</dbReference>
<evidence type="ECO:0000256" key="6">
    <source>
        <dbReference type="SAM" id="MobiDB-lite"/>
    </source>
</evidence>
<keyword evidence="5" id="KW-0472">Membrane</keyword>
<dbReference type="CDD" id="cd07185">
    <property type="entry name" value="OmpA_C-like"/>
    <property type="match status" value="1"/>
</dbReference>
<evidence type="ECO:0000256" key="5">
    <source>
        <dbReference type="PROSITE-ProRule" id="PRU00473"/>
    </source>
</evidence>
<keyword evidence="3" id="KW-0732">Signal</keyword>
<dbReference type="AlphaFoldDB" id="A0A1M3L6B7"/>